<organism evidence="1 2">
    <name type="scientific">Caerostris extrusa</name>
    <name type="common">Bark spider</name>
    <name type="synonym">Caerostris bankana</name>
    <dbReference type="NCBI Taxonomy" id="172846"/>
    <lineage>
        <taxon>Eukaryota</taxon>
        <taxon>Metazoa</taxon>
        <taxon>Ecdysozoa</taxon>
        <taxon>Arthropoda</taxon>
        <taxon>Chelicerata</taxon>
        <taxon>Arachnida</taxon>
        <taxon>Araneae</taxon>
        <taxon>Araneomorphae</taxon>
        <taxon>Entelegynae</taxon>
        <taxon>Araneoidea</taxon>
        <taxon>Araneidae</taxon>
        <taxon>Caerostris</taxon>
    </lineage>
</organism>
<comment type="caution">
    <text evidence="1">The sequence shown here is derived from an EMBL/GenBank/DDBJ whole genome shotgun (WGS) entry which is preliminary data.</text>
</comment>
<dbReference type="InterPro" id="IPR035979">
    <property type="entry name" value="RBD_domain_sf"/>
</dbReference>
<protein>
    <submittedName>
        <fullName evidence="1">Uncharacterized protein</fullName>
    </submittedName>
</protein>
<evidence type="ECO:0000313" key="1">
    <source>
        <dbReference type="EMBL" id="GIY98726.1"/>
    </source>
</evidence>
<dbReference type="GO" id="GO:0003676">
    <property type="term" value="F:nucleic acid binding"/>
    <property type="evidence" value="ECO:0007669"/>
    <property type="project" value="InterPro"/>
</dbReference>
<evidence type="ECO:0000313" key="2">
    <source>
        <dbReference type="Proteomes" id="UP001054945"/>
    </source>
</evidence>
<reference evidence="1 2" key="1">
    <citation type="submission" date="2021-06" db="EMBL/GenBank/DDBJ databases">
        <title>Caerostris extrusa draft genome.</title>
        <authorList>
            <person name="Kono N."/>
            <person name="Arakawa K."/>
        </authorList>
    </citation>
    <scope>NUCLEOTIDE SEQUENCE [LARGE SCALE GENOMIC DNA]</scope>
</reference>
<gene>
    <name evidence="1" type="ORF">CEXT_99911</name>
</gene>
<dbReference type="EMBL" id="BPLR01000956">
    <property type="protein sequence ID" value="GIY98726.1"/>
    <property type="molecule type" value="Genomic_DNA"/>
</dbReference>
<proteinExistence type="predicted"/>
<name>A0AAV4XUJ5_CAEEX</name>
<accession>A0AAV4XUJ5</accession>
<dbReference type="Proteomes" id="UP001054945">
    <property type="component" value="Unassembled WGS sequence"/>
</dbReference>
<dbReference type="SUPFAM" id="SSF54928">
    <property type="entry name" value="RNA-binding domain, RBD"/>
    <property type="match status" value="1"/>
</dbReference>
<dbReference type="AlphaFoldDB" id="A0AAV4XUJ5"/>
<keyword evidence="2" id="KW-1185">Reference proteome</keyword>
<sequence>MSSNGHTRGYAHCTYTNMGYAVKAIRYFNNFEIRPLSKIFVAPTRDNNILYIGYVALDKTDQEIYRELRKIFGGITSIALYVIHQKNCLAVEVKFESHLFSSYAKEFVLSGCVHLFGERLTEVYWANYDHNNIAITELQLGCRYFIVSELSAIEKHYLDETFSSALLFKFRTNNPSGSSC</sequence>